<comment type="subcellular location">
    <subcellularLocation>
        <location evidence="1">Cell membrane</location>
        <topology evidence="1">Multi-pass membrane protein</topology>
    </subcellularLocation>
</comment>
<evidence type="ECO:0000256" key="8">
    <source>
        <dbReference type="ARBA" id="ARBA00023224"/>
    </source>
</evidence>
<evidence type="ECO:0000256" key="2">
    <source>
        <dbReference type="ARBA" id="ARBA00022475"/>
    </source>
</evidence>
<accession>A0A8J1XSZ7</accession>
<reference evidence="9" key="1">
    <citation type="submission" date="2022-03" db="EMBL/GenBank/DDBJ databases">
        <authorList>
            <person name="Martin C."/>
        </authorList>
    </citation>
    <scope>NUCLEOTIDE SEQUENCE</scope>
</reference>
<keyword evidence="3" id="KW-0812">Transmembrane</keyword>
<keyword evidence="5" id="KW-0297">G-protein coupled receptor</keyword>
<comment type="caution">
    <text evidence="9">The sequence shown here is derived from an EMBL/GenBank/DDBJ whole genome shotgun (WGS) entry which is preliminary data.</text>
</comment>
<dbReference type="CDD" id="cd00637">
    <property type="entry name" value="7tm_classA_rhodopsin-like"/>
    <property type="match status" value="1"/>
</dbReference>
<dbReference type="PRINTS" id="PR00237">
    <property type="entry name" value="GPCRRHODOPSN"/>
</dbReference>
<evidence type="ECO:0000256" key="1">
    <source>
        <dbReference type="ARBA" id="ARBA00004651"/>
    </source>
</evidence>
<gene>
    <name evidence="9" type="ORF">OFUS_LOCUS20351</name>
</gene>
<dbReference type="PROSITE" id="PS50262">
    <property type="entry name" value="G_PROTEIN_RECEP_F1_2"/>
    <property type="match status" value="1"/>
</dbReference>
<dbReference type="InterPro" id="IPR050569">
    <property type="entry name" value="TAAR"/>
</dbReference>
<proteinExistence type="predicted"/>
<dbReference type="OrthoDB" id="9990906at2759"/>
<dbReference type="InterPro" id="IPR000276">
    <property type="entry name" value="GPCR_Rhodpsn"/>
</dbReference>
<dbReference type="SUPFAM" id="SSF81321">
    <property type="entry name" value="Family A G protein-coupled receptor-like"/>
    <property type="match status" value="1"/>
</dbReference>
<dbReference type="GO" id="GO:0004930">
    <property type="term" value="F:G protein-coupled receptor activity"/>
    <property type="evidence" value="ECO:0007669"/>
    <property type="project" value="UniProtKB-KW"/>
</dbReference>
<dbReference type="Proteomes" id="UP000749559">
    <property type="component" value="Unassembled WGS sequence"/>
</dbReference>
<evidence type="ECO:0000256" key="3">
    <source>
        <dbReference type="ARBA" id="ARBA00022692"/>
    </source>
</evidence>
<keyword evidence="4" id="KW-1133">Transmembrane helix</keyword>
<keyword evidence="10" id="KW-1185">Reference proteome</keyword>
<dbReference type="AlphaFoldDB" id="A0A8J1XSZ7"/>
<dbReference type="SMART" id="SM01381">
    <property type="entry name" value="7TM_GPCR_Srsx"/>
    <property type="match status" value="1"/>
</dbReference>
<keyword evidence="7" id="KW-0675">Receptor</keyword>
<dbReference type="EMBL" id="CAIIXF020000010">
    <property type="protein sequence ID" value="CAH1795881.1"/>
    <property type="molecule type" value="Genomic_DNA"/>
</dbReference>
<sequence length="324" mass="37521">MPKMTVSLINGSYLFEPSPIGLSIVFIALDFIGVLSNLCIIYIITRTRPLWSTSGHYMFVISLLDCLTCWNFIAVDLQVLDGEINVYLCTFNCCLSYGLIYSRMWIFVCMSVDRAVMLRYPLRYATIVTTKATKVVLGIVCTCSMATMVPIALQLIMFREDGYMCDLNYTSHSPYIYVFMASCTMCIGLIILTYINIFLMVRTQQKKINVIVVEKDNSIIQTHHRKNTDFKLKIKAIRMLLFVIGTFYLAWGPFLSLIIFYEFISKQNIGNHHLTRLCFIMMRVSFSMNFFIYLFTDRVYKKGFKRYMLYLDKNKVQGIGSNSD</sequence>
<keyword evidence="6" id="KW-0472">Membrane</keyword>
<organism evidence="9 10">
    <name type="scientific">Owenia fusiformis</name>
    <name type="common">Polychaete worm</name>
    <dbReference type="NCBI Taxonomy" id="6347"/>
    <lineage>
        <taxon>Eukaryota</taxon>
        <taxon>Metazoa</taxon>
        <taxon>Spiralia</taxon>
        <taxon>Lophotrochozoa</taxon>
        <taxon>Annelida</taxon>
        <taxon>Polychaeta</taxon>
        <taxon>Sedentaria</taxon>
        <taxon>Canalipalpata</taxon>
        <taxon>Sabellida</taxon>
        <taxon>Oweniida</taxon>
        <taxon>Oweniidae</taxon>
        <taxon>Owenia</taxon>
    </lineage>
</organism>
<dbReference type="PANTHER" id="PTHR24249">
    <property type="entry name" value="HISTAMINE RECEPTOR-RELATED G-PROTEIN COUPLED RECEPTOR"/>
    <property type="match status" value="1"/>
</dbReference>
<evidence type="ECO:0000256" key="5">
    <source>
        <dbReference type="ARBA" id="ARBA00023040"/>
    </source>
</evidence>
<dbReference type="Pfam" id="PF00001">
    <property type="entry name" value="7tm_1"/>
    <property type="match status" value="1"/>
</dbReference>
<dbReference type="InterPro" id="IPR017452">
    <property type="entry name" value="GPCR_Rhodpsn_7TM"/>
</dbReference>
<keyword evidence="8" id="KW-0807">Transducer</keyword>
<evidence type="ECO:0000256" key="6">
    <source>
        <dbReference type="ARBA" id="ARBA00023136"/>
    </source>
</evidence>
<evidence type="ECO:0000313" key="10">
    <source>
        <dbReference type="Proteomes" id="UP000749559"/>
    </source>
</evidence>
<evidence type="ECO:0000256" key="4">
    <source>
        <dbReference type="ARBA" id="ARBA00022989"/>
    </source>
</evidence>
<evidence type="ECO:0000313" key="9">
    <source>
        <dbReference type="EMBL" id="CAH1795881.1"/>
    </source>
</evidence>
<evidence type="ECO:0000256" key="7">
    <source>
        <dbReference type="ARBA" id="ARBA00023170"/>
    </source>
</evidence>
<dbReference type="GO" id="GO:0005886">
    <property type="term" value="C:plasma membrane"/>
    <property type="evidence" value="ECO:0007669"/>
    <property type="project" value="UniProtKB-SubCell"/>
</dbReference>
<dbReference type="Gene3D" id="1.20.1070.10">
    <property type="entry name" value="Rhodopsin 7-helix transmembrane proteins"/>
    <property type="match status" value="1"/>
</dbReference>
<protein>
    <submittedName>
        <fullName evidence="9">Uncharacterized protein</fullName>
    </submittedName>
</protein>
<name>A0A8J1XSZ7_OWEFU</name>
<keyword evidence="2" id="KW-1003">Cell membrane</keyword>